<keyword evidence="1" id="KW-0802">TPR repeat</keyword>
<dbReference type="SUPFAM" id="SSF48452">
    <property type="entry name" value="TPR-like"/>
    <property type="match status" value="2"/>
</dbReference>
<keyword evidence="2" id="KW-0732">Signal</keyword>
<dbReference type="InterPro" id="IPR011990">
    <property type="entry name" value="TPR-like_helical_dom_sf"/>
</dbReference>
<evidence type="ECO:0000256" key="2">
    <source>
        <dbReference type="SAM" id="SignalP"/>
    </source>
</evidence>
<evidence type="ECO:0000313" key="3">
    <source>
        <dbReference type="EMBL" id="AZR71984.1"/>
    </source>
</evidence>
<dbReference type="PROSITE" id="PS50005">
    <property type="entry name" value="TPR"/>
    <property type="match status" value="4"/>
</dbReference>
<dbReference type="EMBL" id="CP016379">
    <property type="protein sequence ID" value="AZR71984.1"/>
    <property type="molecule type" value="Genomic_DNA"/>
</dbReference>
<evidence type="ECO:0000256" key="1">
    <source>
        <dbReference type="PROSITE-ProRule" id="PRU00339"/>
    </source>
</evidence>
<dbReference type="Pfam" id="PF13432">
    <property type="entry name" value="TPR_16"/>
    <property type="match status" value="3"/>
</dbReference>
<feature type="repeat" description="TPR" evidence="1">
    <location>
        <begin position="388"/>
        <end position="421"/>
    </location>
</feature>
<name>A0A3Q9HPW9_9FIRM</name>
<dbReference type="GO" id="GO:0097363">
    <property type="term" value="F:protein O-acetylglucosaminyltransferase activity"/>
    <property type="evidence" value="ECO:0007669"/>
    <property type="project" value="TreeGrafter"/>
</dbReference>
<feature type="repeat" description="TPR" evidence="1">
    <location>
        <begin position="315"/>
        <end position="348"/>
    </location>
</feature>
<organism evidence="3 4">
    <name type="scientific">Anoxybacter fermentans</name>
    <dbReference type="NCBI Taxonomy" id="1323375"/>
    <lineage>
        <taxon>Bacteria</taxon>
        <taxon>Bacillati</taxon>
        <taxon>Bacillota</taxon>
        <taxon>Clostridia</taxon>
        <taxon>Halanaerobiales</taxon>
        <taxon>Anoxybacter</taxon>
    </lineage>
</organism>
<dbReference type="Gene3D" id="1.25.40.10">
    <property type="entry name" value="Tetratricopeptide repeat domain"/>
    <property type="match status" value="4"/>
</dbReference>
<dbReference type="RefSeq" id="WP_127015316.1">
    <property type="nucleotide sequence ID" value="NZ_CP016379.1"/>
</dbReference>
<sequence length="785" mass="92020">MKKKCLLCCFFLLIFAINSMAADDAEIYLKNALQQLHLAENFQGEIITRVYLNDKVFDYRTGIIKDGGRADVNKMHTFWQLKGTERGRKIRAIPWFYLPPDFSLVQHALPTKPISTVSEPLQRIEDDYEIKILEKKDSQAIFELDNGYVIQKVTFDLNRNIITQIQVFNASKRIMATIEYVNWKEYYSGVLLPERIKVFGEEGQLMMELVYLNWKVNQGVDRFANILPAKWNEAVEELKAKILEKPDRDEYHYQLAKLYEEQKFWSNALEELDKALALNPKLEYREAMARVYEKLGQYQEAINEMLIVLEKKETGAGYYFLGNLYTHIDNPLLARQAYEQAVELDSENLIYWERLFWNYRNSSLDDERMMKKAIWAGEKLVKLDPERFQYRIYLGDLYLDSGEFDKAFLQYEKARELKPEKSLPLIKLAQYYEKVGQIELAQDILKDAVKVEEHWWNYLQLGDFYLRQAQIEDALASYQLSLQLNPHNTDLAIKLGRVLWQLGREKDAKKYWYQALQYEEANIYTYIKVGEILLEYNLTKEAEEVFMKAIKRFQLFDTRGSESGLSKAYEKIGLMYLEKDPAYAISSFEKSYAYWPGSIAAQYLGLRELKRGNLDLAIKYWSEANLLDGDNIKPYIYLTVVKGLRGEVVGTENQELSSIYKFLSLEERELLSKFFGYFSTVRALRNEAENTHKEADDAFRNGMHDFLRGNLLDAVVEFKRAVEIDKQFKKGHFFLGIVLSLLNRPDEAEKHFKIIQNYYAGSNAARASGELNQIVQKLFWKVKIL</sequence>
<feature type="signal peptide" evidence="2">
    <location>
        <begin position="1"/>
        <end position="21"/>
    </location>
</feature>
<feature type="repeat" description="TPR" evidence="1">
    <location>
        <begin position="249"/>
        <end position="282"/>
    </location>
</feature>
<dbReference type="PANTHER" id="PTHR44366:SF1">
    <property type="entry name" value="UDP-N-ACETYLGLUCOSAMINE--PEPTIDE N-ACETYLGLUCOSAMINYLTRANSFERASE 110 KDA SUBUNIT"/>
    <property type="match status" value="1"/>
</dbReference>
<protein>
    <recommendedName>
        <fullName evidence="5">Tetratricopeptide repeat protein</fullName>
    </recommendedName>
</protein>
<dbReference type="OrthoDB" id="174931at2"/>
<dbReference type="AlphaFoldDB" id="A0A3Q9HPW9"/>
<reference evidence="3 4" key="1">
    <citation type="submission" date="2016-07" db="EMBL/GenBank/DDBJ databases">
        <title>Genome and transcriptome analysis of iron-reducing fermentative bacteria Anoxybacter fermentans.</title>
        <authorList>
            <person name="Zeng X."/>
            <person name="Shao Z."/>
        </authorList>
    </citation>
    <scope>NUCLEOTIDE SEQUENCE [LARGE SCALE GENOMIC DNA]</scope>
    <source>
        <strain evidence="3 4">DY22613</strain>
    </source>
</reference>
<keyword evidence="4" id="KW-1185">Reference proteome</keyword>
<dbReference type="GO" id="GO:0006493">
    <property type="term" value="P:protein O-linked glycosylation"/>
    <property type="evidence" value="ECO:0007669"/>
    <property type="project" value="InterPro"/>
</dbReference>
<dbReference type="PANTHER" id="PTHR44366">
    <property type="entry name" value="UDP-N-ACETYLGLUCOSAMINE--PEPTIDE N-ACETYLGLUCOSAMINYLTRANSFERASE 110 KDA SUBUNIT"/>
    <property type="match status" value="1"/>
</dbReference>
<dbReference type="Proteomes" id="UP000267250">
    <property type="component" value="Chromosome"/>
</dbReference>
<dbReference type="InterPro" id="IPR025634">
    <property type="entry name" value="DUF4292"/>
</dbReference>
<dbReference type="KEGG" id="aft:BBF96_00330"/>
<proteinExistence type="predicted"/>
<gene>
    <name evidence="3" type="ORF">BBF96_00330</name>
</gene>
<dbReference type="Pfam" id="PF14125">
    <property type="entry name" value="DUF4292"/>
    <property type="match status" value="1"/>
</dbReference>
<dbReference type="InterPro" id="IPR019734">
    <property type="entry name" value="TPR_rpt"/>
</dbReference>
<dbReference type="SMART" id="SM00028">
    <property type="entry name" value="TPR"/>
    <property type="match status" value="9"/>
</dbReference>
<evidence type="ECO:0008006" key="5">
    <source>
        <dbReference type="Google" id="ProtNLM"/>
    </source>
</evidence>
<evidence type="ECO:0000313" key="4">
    <source>
        <dbReference type="Proteomes" id="UP000267250"/>
    </source>
</evidence>
<feature type="repeat" description="TPR" evidence="1">
    <location>
        <begin position="455"/>
        <end position="488"/>
    </location>
</feature>
<accession>A0A3Q9HPW9</accession>
<feature type="chain" id="PRO_5018615519" description="Tetratricopeptide repeat protein" evidence="2">
    <location>
        <begin position="22"/>
        <end position="785"/>
    </location>
</feature>
<dbReference type="InterPro" id="IPR037919">
    <property type="entry name" value="OGT"/>
</dbReference>